<feature type="transmembrane region" description="Helical" evidence="1">
    <location>
        <begin position="109"/>
        <end position="132"/>
    </location>
</feature>
<keyword evidence="1" id="KW-1133">Transmembrane helix</keyword>
<keyword evidence="1" id="KW-0812">Transmembrane</keyword>
<reference evidence="2 3" key="1">
    <citation type="submission" date="2021-05" db="EMBL/GenBank/DDBJ databases">
        <title>Culturable bacteria isolated from Daya Bay.</title>
        <authorList>
            <person name="Zheng W."/>
            <person name="Yu S."/>
            <person name="Huang Y."/>
        </authorList>
    </citation>
    <scope>NUCLEOTIDE SEQUENCE [LARGE SCALE GENOMIC DNA]</scope>
    <source>
        <strain evidence="2 3">DP4N28-5</strain>
    </source>
</reference>
<protein>
    <submittedName>
        <fullName evidence="2">Rod shape-determining protein MreD</fullName>
    </submittedName>
</protein>
<feature type="transmembrane region" description="Helical" evidence="1">
    <location>
        <begin position="58"/>
        <end position="88"/>
    </location>
</feature>
<evidence type="ECO:0000313" key="2">
    <source>
        <dbReference type="EMBL" id="MBV7378595.1"/>
    </source>
</evidence>
<feature type="transmembrane region" description="Helical" evidence="1">
    <location>
        <begin position="144"/>
        <end position="162"/>
    </location>
</feature>
<accession>A0ABS6T029</accession>
<keyword evidence="1" id="KW-0472">Membrane</keyword>
<comment type="caution">
    <text evidence="2">The sequence shown here is derived from an EMBL/GenBank/DDBJ whole genome shotgun (WGS) entry which is preliminary data.</text>
</comment>
<keyword evidence="3" id="KW-1185">Reference proteome</keyword>
<gene>
    <name evidence="2" type="ORF">KJP28_06620</name>
</gene>
<dbReference type="RefSeq" id="WP_218391790.1">
    <property type="nucleotide sequence ID" value="NZ_JAHUZE010000002.1"/>
</dbReference>
<feature type="transmembrane region" description="Helical" evidence="1">
    <location>
        <begin position="12"/>
        <end position="31"/>
    </location>
</feature>
<dbReference type="EMBL" id="JAHUZE010000002">
    <property type="protein sequence ID" value="MBV7378595.1"/>
    <property type="molecule type" value="Genomic_DNA"/>
</dbReference>
<dbReference type="Proteomes" id="UP000756530">
    <property type="component" value="Unassembled WGS sequence"/>
</dbReference>
<name>A0ABS6T029_9RHOB</name>
<organism evidence="2 3">
    <name type="scientific">Maritimibacter dapengensis</name>
    <dbReference type="NCBI Taxonomy" id="2836868"/>
    <lineage>
        <taxon>Bacteria</taxon>
        <taxon>Pseudomonadati</taxon>
        <taxon>Pseudomonadota</taxon>
        <taxon>Alphaproteobacteria</taxon>
        <taxon>Rhodobacterales</taxon>
        <taxon>Roseobacteraceae</taxon>
        <taxon>Maritimibacter</taxon>
    </lineage>
</organism>
<evidence type="ECO:0000256" key="1">
    <source>
        <dbReference type="SAM" id="Phobius"/>
    </source>
</evidence>
<proteinExistence type="predicted"/>
<evidence type="ECO:0000313" key="3">
    <source>
        <dbReference type="Proteomes" id="UP000756530"/>
    </source>
</evidence>
<sequence length="179" mass="19557">MIDPYLLRRALYALGFVLLSAAILFVRILPIDTGPGGFPPPDLILCFAFAWSVRRPDYLPVVVVIAVLIVADMLTLSAPFLAPFLALIALETLRSRRAQLADQGFVVEWVLVGTIFTLMMLAERLILGLFLVPQPAFGLSVLETLVSAVFYPIAVLITTLGLRVTWLKPGALDPEAQVP</sequence>